<proteinExistence type="predicted"/>
<dbReference type="Proteomes" id="UP000035579">
    <property type="component" value="Chromosome"/>
</dbReference>
<dbReference type="EMBL" id="CP011509">
    <property type="protein sequence ID" value="AKJ05850.1"/>
    <property type="molecule type" value="Genomic_DNA"/>
</dbReference>
<accession>A0AAC8THG7</accession>
<evidence type="ECO:0000313" key="3">
    <source>
        <dbReference type="Proteomes" id="UP000035579"/>
    </source>
</evidence>
<feature type="region of interest" description="Disordered" evidence="1">
    <location>
        <begin position="1"/>
        <end position="44"/>
    </location>
</feature>
<dbReference type="KEGG" id="age:AA314_07476"/>
<reference evidence="2 3" key="1">
    <citation type="submission" date="2015-05" db="EMBL/GenBank/DDBJ databases">
        <title>Genome assembly of Archangium gephyra DSM 2261.</title>
        <authorList>
            <person name="Sharma G."/>
            <person name="Subramanian S."/>
        </authorList>
    </citation>
    <scope>NUCLEOTIDE SEQUENCE [LARGE SCALE GENOMIC DNA]</scope>
    <source>
        <strain evidence="2 3">DSM 2261</strain>
    </source>
</reference>
<evidence type="ECO:0000256" key="1">
    <source>
        <dbReference type="SAM" id="MobiDB-lite"/>
    </source>
</evidence>
<sequence length="44" mass="4427">MWKTFHGGQARHPLASRAGGTGGQTAGPGALSSPCARASLPSHR</sequence>
<gene>
    <name evidence="2" type="ORF">AA314_07476</name>
</gene>
<dbReference type="AlphaFoldDB" id="A0AAC8THG7"/>
<evidence type="ECO:0000313" key="2">
    <source>
        <dbReference type="EMBL" id="AKJ05850.1"/>
    </source>
</evidence>
<protein>
    <submittedName>
        <fullName evidence="2">Uncharacterized protein</fullName>
    </submittedName>
</protein>
<name>A0AAC8THG7_9BACT</name>
<organism evidence="2 3">
    <name type="scientific">Archangium gephyra</name>
    <dbReference type="NCBI Taxonomy" id="48"/>
    <lineage>
        <taxon>Bacteria</taxon>
        <taxon>Pseudomonadati</taxon>
        <taxon>Myxococcota</taxon>
        <taxon>Myxococcia</taxon>
        <taxon>Myxococcales</taxon>
        <taxon>Cystobacterineae</taxon>
        <taxon>Archangiaceae</taxon>
        <taxon>Archangium</taxon>
    </lineage>
</organism>